<keyword evidence="2" id="KW-1003">Cell membrane</keyword>
<keyword evidence="4" id="KW-0085">Behavior</keyword>
<evidence type="ECO:0000313" key="16">
    <source>
        <dbReference type="Proteomes" id="UP000694924"/>
    </source>
</evidence>
<keyword evidence="16" id="KW-1185">Reference proteome</keyword>
<keyword evidence="5 14" id="KW-0812">Transmembrane</keyword>
<evidence type="ECO:0000256" key="15">
    <source>
        <dbReference type="SAM" id="SignalP"/>
    </source>
</evidence>
<evidence type="ECO:0000256" key="2">
    <source>
        <dbReference type="ARBA" id="ARBA00022475"/>
    </source>
</evidence>
<gene>
    <name evidence="17" type="primary">LOC107069975</name>
</gene>
<evidence type="ECO:0000256" key="13">
    <source>
        <dbReference type="ARBA" id="ARBA00039481"/>
    </source>
</evidence>
<feature type="chain" id="PRO_5046450722" description="Odorant receptor coreceptor" evidence="15">
    <location>
        <begin position="17"/>
        <end position="134"/>
    </location>
</feature>
<evidence type="ECO:0000256" key="6">
    <source>
        <dbReference type="ARBA" id="ARBA00022725"/>
    </source>
</evidence>
<feature type="signal peptide" evidence="15">
    <location>
        <begin position="1"/>
        <end position="16"/>
    </location>
</feature>
<evidence type="ECO:0000313" key="17">
    <source>
        <dbReference type="RefSeq" id="XP_015183225.1"/>
    </source>
</evidence>
<dbReference type="RefSeq" id="XP_015183225.1">
    <property type="nucleotide sequence ID" value="XM_015327739.1"/>
</dbReference>
<organism evidence="16 17">
    <name type="scientific">Polistes dominula</name>
    <name type="common">European paper wasp</name>
    <name type="synonym">Vespa dominula</name>
    <dbReference type="NCBI Taxonomy" id="743375"/>
    <lineage>
        <taxon>Eukaryota</taxon>
        <taxon>Metazoa</taxon>
        <taxon>Ecdysozoa</taxon>
        <taxon>Arthropoda</taxon>
        <taxon>Hexapoda</taxon>
        <taxon>Insecta</taxon>
        <taxon>Pterygota</taxon>
        <taxon>Neoptera</taxon>
        <taxon>Endopterygota</taxon>
        <taxon>Hymenoptera</taxon>
        <taxon>Apocrita</taxon>
        <taxon>Aculeata</taxon>
        <taxon>Vespoidea</taxon>
        <taxon>Vespidae</taxon>
        <taxon>Polistinae</taxon>
        <taxon>Polistini</taxon>
        <taxon>Polistes</taxon>
    </lineage>
</organism>
<evidence type="ECO:0000256" key="1">
    <source>
        <dbReference type="ARBA" id="ARBA00004651"/>
    </source>
</evidence>
<keyword evidence="10" id="KW-0325">Glycoprotein</keyword>
<accession>A0ABM1ISN8</accession>
<keyword evidence="3" id="KW-0716">Sensory transduction</keyword>
<evidence type="ECO:0000256" key="5">
    <source>
        <dbReference type="ARBA" id="ARBA00022692"/>
    </source>
</evidence>
<dbReference type="InterPro" id="IPR004117">
    <property type="entry name" value="7tm6_olfct_rcpt"/>
</dbReference>
<keyword evidence="6" id="KW-0552">Olfaction</keyword>
<comment type="subcellular location">
    <subcellularLocation>
        <location evidence="1">Cell membrane</location>
        <topology evidence="1">Multi-pass membrane protein</topology>
    </subcellularLocation>
</comment>
<evidence type="ECO:0000256" key="4">
    <source>
        <dbReference type="ARBA" id="ARBA00022610"/>
    </source>
</evidence>
<evidence type="ECO:0000256" key="9">
    <source>
        <dbReference type="ARBA" id="ARBA00023170"/>
    </source>
</evidence>
<protein>
    <recommendedName>
        <fullName evidence="13">Odorant receptor coreceptor</fullName>
    </recommendedName>
</protein>
<keyword evidence="8 14" id="KW-0472">Membrane</keyword>
<name>A0ABM1ISN8_POLDO</name>
<proteinExistence type="inferred from homology"/>
<dbReference type="GeneID" id="107069975"/>
<comment type="similarity">
    <text evidence="12">Belongs to the insect chemoreceptor superfamily. Heteromeric odorant receptor channel (TC 1.A.69) family. Orco subfamily.</text>
</comment>
<evidence type="ECO:0000256" key="8">
    <source>
        <dbReference type="ARBA" id="ARBA00023136"/>
    </source>
</evidence>
<dbReference type="Proteomes" id="UP000694924">
    <property type="component" value="Unplaced"/>
</dbReference>
<keyword evidence="9" id="KW-0675">Receptor</keyword>
<keyword evidence="15" id="KW-0732">Signal</keyword>
<keyword evidence="11" id="KW-0807">Transducer</keyword>
<evidence type="ECO:0000256" key="3">
    <source>
        <dbReference type="ARBA" id="ARBA00022606"/>
    </source>
</evidence>
<dbReference type="Pfam" id="PF02949">
    <property type="entry name" value="7tm_6"/>
    <property type="match status" value="1"/>
</dbReference>
<evidence type="ECO:0000256" key="14">
    <source>
        <dbReference type="SAM" id="Phobius"/>
    </source>
</evidence>
<dbReference type="PANTHER" id="PTHR21137">
    <property type="entry name" value="ODORANT RECEPTOR"/>
    <property type="match status" value="1"/>
</dbReference>
<dbReference type="PANTHER" id="PTHR21137:SF9">
    <property type="entry name" value="ODORANT RECEPTOR CORECEPTOR"/>
    <property type="match status" value="1"/>
</dbReference>
<feature type="transmembrane region" description="Helical" evidence="14">
    <location>
        <begin position="33"/>
        <end position="54"/>
    </location>
</feature>
<evidence type="ECO:0000256" key="12">
    <source>
        <dbReference type="ARBA" id="ARBA00038131"/>
    </source>
</evidence>
<reference evidence="17" key="1">
    <citation type="submission" date="2025-08" db="UniProtKB">
        <authorList>
            <consortium name="RefSeq"/>
        </authorList>
    </citation>
    <scope>IDENTIFICATION</scope>
    <source>
        <tissue evidence="17">Whole body</tissue>
    </source>
</reference>
<evidence type="ECO:0000256" key="11">
    <source>
        <dbReference type="ARBA" id="ARBA00023224"/>
    </source>
</evidence>
<keyword evidence="7 14" id="KW-1133">Transmembrane helix</keyword>
<sequence length="134" mass="15241">MLLIQMLGCTITLCLESFQTLESVTGEKDEFFLLELGCAAFYVCYILVQLYLYCYVGERLLSESTGMASAAYECEWYNLSPNEAKCLILIMRRARSPLRITAGKFCSFNHELFSEVVRTSMGYLSVLYAVKSED</sequence>
<evidence type="ECO:0000256" key="7">
    <source>
        <dbReference type="ARBA" id="ARBA00022989"/>
    </source>
</evidence>
<evidence type="ECO:0000256" key="10">
    <source>
        <dbReference type="ARBA" id="ARBA00023180"/>
    </source>
</evidence>